<evidence type="ECO:0000313" key="3">
    <source>
        <dbReference type="EMBL" id="VUC31190.1"/>
    </source>
</evidence>
<keyword evidence="4" id="KW-1185">Reference proteome</keyword>
<reference evidence="3 4" key="1">
    <citation type="submission" date="2019-06" db="EMBL/GenBank/DDBJ databases">
        <authorList>
            <person name="Broberg M."/>
        </authorList>
    </citation>
    <scope>NUCLEOTIDE SEQUENCE [LARGE SCALE GENOMIC DNA]</scope>
</reference>
<dbReference type="InterPro" id="IPR010730">
    <property type="entry name" value="HET"/>
</dbReference>
<dbReference type="InterPro" id="IPR052895">
    <property type="entry name" value="HetReg/Transcr_Mod"/>
</dbReference>
<dbReference type="PANTHER" id="PTHR24148">
    <property type="entry name" value="ANKYRIN REPEAT DOMAIN-CONTAINING PROTEIN 39 HOMOLOG-RELATED"/>
    <property type="match status" value="1"/>
</dbReference>
<protein>
    <recommendedName>
        <fullName evidence="2">Heterokaryon incompatibility domain-containing protein</fullName>
    </recommendedName>
</protein>
<name>A0ABY6UIX5_BIOOC</name>
<proteinExistence type="predicted"/>
<evidence type="ECO:0000259" key="2">
    <source>
        <dbReference type="Pfam" id="PF06985"/>
    </source>
</evidence>
<dbReference type="EMBL" id="CABFNS010000830">
    <property type="protein sequence ID" value="VUC31190.1"/>
    <property type="molecule type" value="Genomic_DNA"/>
</dbReference>
<evidence type="ECO:0000256" key="1">
    <source>
        <dbReference type="SAM" id="MobiDB-lite"/>
    </source>
</evidence>
<dbReference type="Pfam" id="PF06985">
    <property type="entry name" value="HET"/>
    <property type="match status" value="1"/>
</dbReference>
<sequence length="1292" mass="145010">MGVLHYVKPAYLVRVTVSLSGGSNSSIPLLDVPDAEDQAWDFLEHFGVLVKVKAGNLVTRLEHLKHTVFAATDVAELYKQIQSCLSEEDLGFIRQRFQQSELVYIPADAVKDTQESRWVALDSCVWDGPKCLEKTPCLIKYYDDQADFFCDSLRLNVADLKAVIREVKLINLTDSLSYIQSLLMQLSHMLYGTTYSTRFDAHFEDLAELEIFPVWTGRSGPDFDSLRSASMTDNNAWWYIADFRHLIDAFENRVPLLAVEPHMLEGMKDLISSMRWQNRKLHTIATMNVASGGALLVPVSKPDRAEVIKHLRSVQILEAEDVRVTWQFENNLGKTITGQMEKGRVMITTNGSTLSISMVKEDMKVGCPPLELTEELSKFCGIKRSRYLRLLGHILTQSDTRRINMDLDRWDVPQLESDFDDSEIDTQPIVPKIRDTSHEPSTASPPPNPPKPQNLARSGRQKLAAGWQQALYGNNAPHQKGLGSPKDGDTASSKAKKERSQKDGAEGEKASETTKSKRKSANTRIKNVEETKATNSEAPSRQEKPRSSTQKAPLKAVKAEVDSGVDDPPSSSTLLNSSSLPSQVRDQLQDARPGRPKRGIGRKYGNQGLMSLSMPVISASRDSQVEENQFIAELYADLSKVEGALRNILGSDFARRLSIDYRDSRKEQTELFVLAVVYNILDDPEVALYADPWRLHAMGLLSLESFHDQEGWFSSGTPAVYISNSQIPESIADAEELGKRYKYKHLKTKEIRILDLFLSEDETLRGIIRHVPLSEAGAFTAVSYVWGTPVTEIHGCYLETPHGNLVLTFSLHSALQALRKRSRSILPIWADGICINQDDPREKALQIEMMGQIFQAAEQVAAWLGHEFNGSQEAMDALSKIRPRIEPSIHNSADSASRASTTGVTSQDNELAAEASVYEDLPWQYINALLERSWFRRVWITQEVVLPSQVTVMCGQSEMDWDDLCDALTCCESKANQGLSPNSEDLRLLPAAGPVYALGAARRRLRTGGHRHSLLRWFELFAHTNASVEVDKLFAFLGLARDGDFEDFRPDYESSLEEVLRRFARGFLMQGQVMELLYRAGASKSYQFCSWIPRWTAGEFPKTISTWEGCEGLFFAGPQVAPTLSVAGAQIPQCVVLDGYIVDTVQKRHSIRWGSDTSFSFFDAMIDFHTLLSYLQDYPTGETLDDVLFQLPIGCAARPHLESNLDHLRALRPFMADKQGEWPSDLRQLVLSVGYSRDPAQYWDLPQASRIAIERYWQTARAFSRRLGTAAVGFTQGRGEGSFRNRNAMSYL</sequence>
<organism evidence="3 4">
    <name type="scientific">Bionectria ochroleuca</name>
    <name type="common">Gliocladium roseum</name>
    <dbReference type="NCBI Taxonomy" id="29856"/>
    <lineage>
        <taxon>Eukaryota</taxon>
        <taxon>Fungi</taxon>
        <taxon>Dikarya</taxon>
        <taxon>Ascomycota</taxon>
        <taxon>Pezizomycotina</taxon>
        <taxon>Sordariomycetes</taxon>
        <taxon>Hypocreomycetidae</taxon>
        <taxon>Hypocreales</taxon>
        <taxon>Bionectriaceae</taxon>
        <taxon>Clonostachys</taxon>
    </lineage>
</organism>
<feature type="compositionally biased region" description="Basic and acidic residues" evidence="1">
    <location>
        <begin position="498"/>
        <end position="515"/>
    </location>
</feature>
<feature type="compositionally biased region" description="Pro residues" evidence="1">
    <location>
        <begin position="443"/>
        <end position="452"/>
    </location>
</feature>
<dbReference type="PANTHER" id="PTHR24148:SF64">
    <property type="entry name" value="HETEROKARYON INCOMPATIBILITY DOMAIN-CONTAINING PROTEIN"/>
    <property type="match status" value="1"/>
</dbReference>
<feature type="compositionally biased region" description="Low complexity" evidence="1">
    <location>
        <begin position="566"/>
        <end position="582"/>
    </location>
</feature>
<feature type="domain" description="Heterokaryon incompatibility" evidence="2">
    <location>
        <begin position="779"/>
        <end position="943"/>
    </location>
</feature>
<accession>A0ABY6UIX5</accession>
<gene>
    <name evidence="3" type="ORF">CLO192961_LOCUS300499</name>
</gene>
<comment type="caution">
    <text evidence="3">The sequence shown here is derived from an EMBL/GenBank/DDBJ whole genome shotgun (WGS) entry which is preliminary data.</text>
</comment>
<feature type="region of interest" description="Disordered" evidence="1">
    <location>
        <begin position="418"/>
        <end position="606"/>
    </location>
</feature>
<evidence type="ECO:0000313" key="4">
    <source>
        <dbReference type="Proteomes" id="UP000766486"/>
    </source>
</evidence>
<dbReference type="Proteomes" id="UP000766486">
    <property type="component" value="Unassembled WGS sequence"/>
</dbReference>